<dbReference type="GO" id="GO:0032300">
    <property type="term" value="C:mismatch repair complex"/>
    <property type="evidence" value="ECO:0007669"/>
    <property type="project" value="InterPro"/>
</dbReference>
<dbReference type="GO" id="GO:0016887">
    <property type="term" value="F:ATP hydrolysis activity"/>
    <property type="evidence" value="ECO:0007669"/>
    <property type="project" value="InterPro"/>
</dbReference>
<dbReference type="InterPro" id="IPR036890">
    <property type="entry name" value="HATPase_C_sf"/>
</dbReference>
<dbReference type="InterPro" id="IPR002099">
    <property type="entry name" value="MutL/Mlh/PMS"/>
</dbReference>
<evidence type="ECO:0000259" key="6">
    <source>
        <dbReference type="SMART" id="SM00853"/>
    </source>
</evidence>
<keyword evidence="3 5" id="KW-0227">DNA damage</keyword>
<dbReference type="InterPro" id="IPR038973">
    <property type="entry name" value="MutL/Mlh/Pms-like"/>
</dbReference>
<dbReference type="CDD" id="cd00782">
    <property type="entry name" value="MutL_Trans"/>
    <property type="match status" value="1"/>
</dbReference>
<evidence type="ECO:0000313" key="8">
    <source>
        <dbReference type="EMBL" id="AWT60837.1"/>
    </source>
</evidence>
<gene>
    <name evidence="5 8" type="primary">mutL</name>
    <name evidence="8" type="ORF">DF168_02061</name>
</gene>
<dbReference type="InterPro" id="IPR037198">
    <property type="entry name" value="MutL_C_sf"/>
</dbReference>
<comment type="function">
    <text evidence="5">This protein is involved in the repair of mismatches in DNA. It is required for dam-dependent methyl-directed DNA mismatch repair. May act as a 'molecular matchmaker', a protein that promotes the formation of a stable complex between two or more DNA-binding proteins in an ATP-dependent manner without itself being part of a final effector complex.</text>
</comment>
<dbReference type="InterPro" id="IPR013507">
    <property type="entry name" value="DNA_mismatch_S5_2-like"/>
</dbReference>
<dbReference type="Gene3D" id="3.30.1540.20">
    <property type="entry name" value="MutL, C-terminal domain, dimerisation subdomain"/>
    <property type="match status" value="1"/>
</dbReference>
<protein>
    <recommendedName>
        <fullName evidence="2 5">DNA mismatch repair protein MutL</fullName>
    </recommendedName>
</protein>
<dbReference type="KEGG" id="mtar:DF168_02061"/>
<feature type="domain" description="DNA mismatch repair protein S5" evidence="7">
    <location>
        <begin position="227"/>
        <end position="345"/>
    </location>
</feature>
<reference evidence="8 9" key="1">
    <citation type="submission" date="2018-06" db="EMBL/GenBank/DDBJ databases">
        <title>Draft Genome Sequence of a Novel Marine Bacterium Related to the Verrucomicrobia.</title>
        <authorList>
            <person name="Vosseberg J."/>
            <person name="Martijn J."/>
            <person name="Ettema T.J.G."/>
        </authorList>
    </citation>
    <scope>NUCLEOTIDE SEQUENCE [LARGE SCALE GENOMIC DNA]</scope>
    <source>
        <strain evidence="8">TARA_B100001123</strain>
    </source>
</reference>
<dbReference type="NCBIfam" id="TIGR00585">
    <property type="entry name" value="mutl"/>
    <property type="match status" value="1"/>
</dbReference>
<dbReference type="Gene3D" id="3.30.1370.100">
    <property type="entry name" value="MutL, C-terminal domain, regulatory subdomain"/>
    <property type="match status" value="1"/>
</dbReference>
<dbReference type="InterPro" id="IPR014762">
    <property type="entry name" value="DNA_mismatch_repair_CS"/>
</dbReference>
<dbReference type="InterPro" id="IPR042120">
    <property type="entry name" value="MutL_C_dimsub"/>
</dbReference>
<dbReference type="GO" id="GO:0030983">
    <property type="term" value="F:mismatched DNA binding"/>
    <property type="evidence" value="ECO:0007669"/>
    <property type="project" value="InterPro"/>
</dbReference>
<dbReference type="InterPro" id="IPR014790">
    <property type="entry name" value="MutL_C"/>
</dbReference>
<dbReference type="InterPro" id="IPR020667">
    <property type="entry name" value="DNA_mismatch_repair_MutL"/>
</dbReference>
<dbReference type="Pfam" id="PF08676">
    <property type="entry name" value="MutL_C"/>
    <property type="match status" value="1"/>
</dbReference>
<dbReference type="CDD" id="cd16926">
    <property type="entry name" value="HATPase_MutL-MLH-PMS-like"/>
    <property type="match status" value="1"/>
</dbReference>
<dbReference type="SMART" id="SM01340">
    <property type="entry name" value="DNA_mis_repair"/>
    <property type="match status" value="1"/>
</dbReference>
<dbReference type="EMBL" id="CP029803">
    <property type="protein sequence ID" value="AWT60837.1"/>
    <property type="molecule type" value="Genomic_DNA"/>
</dbReference>
<dbReference type="PROSITE" id="PS00058">
    <property type="entry name" value="DNA_MISMATCH_REPAIR_1"/>
    <property type="match status" value="1"/>
</dbReference>
<dbReference type="Pfam" id="PF01119">
    <property type="entry name" value="DNA_mis_repair"/>
    <property type="match status" value="1"/>
</dbReference>
<dbReference type="SUPFAM" id="SSF118116">
    <property type="entry name" value="DNA mismatch repair protein MutL"/>
    <property type="match status" value="1"/>
</dbReference>
<comment type="similarity">
    <text evidence="1 5">Belongs to the DNA mismatch repair MutL/HexB family.</text>
</comment>
<dbReference type="GO" id="GO:0005524">
    <property type="term" value="F:ATP binding"/>
    <property type="evidence" value="ECO:0007669"/>
    <property type="project" value="InterPro"/>
</dbReference>
<dbReference type="Gene3D" id="3.30.565.10">
    <property type="entry name" value="Histidine kinase-like ATPase, C-terminal domain"/>
    <property type="match status" value="1"/>
</dbReference>
<dbReference type="HAMAP" id="MF_00149">
    <property type="entry name" value="DNA_mis_repair"/>
    <property type="match status" value="1"/>
</dbReference>
<organism evidence="8 9">
    <name type="scientific">Candidatus Moanibacter tarae</name>
    <dbReference type="NCBI Taxonomy" id="2200854"/>
    <lineage>
        <taxon>Bacteria</taxon>
        <taxon>Pseudomonadati</taxon>
        <taxon>Verrucomicrobiota</taxon>
        <taxon>Opitutia</taxon>
        <taxon>Puniceicoccales</taxon>
        <taxon>Puniceicoccales incertae sedis</taxon>
        <taxon>Candidatus Moanibacter</taxon>
    </lineage>
</organism>
<evidence type="ECO:0000256" key="4">
    <source>
        <dbReference type="ARBA" id="ARBA00023204"/>
    </source>
</evidence>
<evidence type="ECO:0000313" key="9">
    <source>
        <dbReference type="Proteomes" id="UP000247465"/>
    </source>
</evidence>
<dbReference type="Gene3D" id="3.30.230.10">
    <property type="match status" value="1"/>
</dbReference>
<dbReference type="InterPro" id="IPR042121">
    <property type="entry name" value="MutL_C_regsub"/>
</dbReference>
<dbReference type="GO" id="GO:0006298">
    <property type="term" value="P:mismatch repair"/>
    <property type="evidence" value="ECO:0007669"/>
    <property type="project" value="UniProtKB-UniRule"/>
</dbReference>
<evidence type="ECO:0000256" key="2">
    <source>
        <dbReference type="ARBA" id="ARBA00021975"/>
    </source>
</evidence>
<dbReference type="InterPro" id="IPR020568">
    <property type="entry name" value="Ribosomal_Su5_D2-typ_SF"/>
</dbReference>
<proteinExistence type="inferred from homology"/>
<name>A0A2Z4AKK8_9BACT</name>
<feature type="domain" description="MutL C-terminal dimerisation" evidence="6">
    <location>
        <begin position="425"/>
        <end position="568"/>
    </location>
</feature>
<dbReference type="AlphaFoldDB" id="A0A2Z4AKK8"/>
<dbReference type="PANTHER" id="PTHR10073">
    <property type="entry name" value="DNA MISMATCH REPAIR PROTEIN MLH, PMS, MUTL"/>
    <property type="match status" value="1"/>
</dbReference>
<dbReference type="Pfam" id="PF13589">
    <property type="entry name" value="HATPase_c_3"/>
    <property type="match status" value="1"/>
</dbReference>
<dbReference type="SUPFAM" id="SSF54211">
    <property type="entry name" value="Ribosomal protein S5 domain 2-like"/>
    <property type="match status" value="1"/>
</dbReference>
<dbReference type="GO" id="GO:0140664">
    <property type="term" value="F:ATP-dependent DNA damage sensor activity"/>
    <property type="evidence" value="ECO:0007669"/>
    <property type="project" value="InterPro"/>
</dbReference>
<dbReference type="FunFam" id="3.30.565.10:FF:000003">
    <property type="entry name" value="DNA mismatch repair endonuclease MutL"/>
    <property type="match status" value="1"/>
</dbReference>
<dbReference type="SUPFAM" id="SSF55874">
    <property type="entry name" value="ATPase domain of HSP90 chaperone/DNA topoisomerase II/histidine kinase"/>
    <property type="match status" value="1"/>
</dbReference>
<evidence type="ECO:0000256" key="1">
    <source>
        <dbReference type="ARBA" id="ARBA00006082"/>
    </source>
</evidence>
<dbReference type="InterPro" id="IPR014721">
    <property type="entry name" value="Ribsml_uS5_D2-typ_fold_subgr"/>
</dbReference>
<evidence type="ECO:0000256" key="3">
    <source>
        <dbReference type="ARBA" id="ARBA00022763"/>
    </source>
</evidence>
<dbReference type="SMART" id="SM00853">
    <property type="entry name" value="MutL_C"/>
    <property type="match status" value="1"/>
</dbReference>
<dbReference type="Proteomes" id="UP000247465">
    <property type="component" value="Chromosome"/>
</dbReference>
<evidence type="ECO:0000256" key="5">
    <source>
        <dbReference type="HAMAP-Rule" id="MF_00149"/>
    </source>
</evidence>
<dbReference type="PANTHER" id="PTHR10073:SF12">
    <property type="entry name" value="DNA MISMATCH REPAIR PROTEIN MLH1"/>
    <property type="match status" value="1"/>
</dbReference>
<accession>A0A2Z4AKK8</accession>
<keyword evidence="4 5" id="KW-0234">DNA repair</keyword>
<evidence type="ECO:0000259" key="7">
    <source>
        <dbReference type="SMART" id="SM01340"/>
    </source>
</evidence>
<sequence>MNVEDCKVDSLNSEILEAMPEIRILSDRVANQIAAGEVVERPVAVVKELVENSLDAGATRVEIEFRAGGKSYIRVEDNGGGMSPDESLLALERHATSKIREASDLLAIGTFGFRGEALPSIAGVSRFSIRTRKAGWDHGTEILINGGRFIHRKDCGMPVGTRIEVANLFNSVPARRKFLKTDNTEAGHIVHIARLYAVAHPEIAFTLLENDKKIFQSPVTEDFEVRVAEVFGRQLADNLIDLRVETDGFCLRGLIGKPGVGRSTRQELITFVNQRLVNSRTLNLALIEAYHTFIPKGRYPITFLFLDMDPSTVDVNVHPAKKEVRFREEGRIRQFVIGEVLSRLREIAGRGSETAISSEERILPRDSLRPINPDSQAVSSLDDTTLPVIGTDEPPRLDKEIQASSLETAVSSKTDGVPSSSPWRYLGLAHGVCAIYETDAGIVILNYRAAIERIRFEEIFEGLRDKEIMKQQLLFPAHLELDSVLAATLEENLSFFADAGFNIEPFGRNFYRVEALPDWLKPSEAEDLLRDLLGLIQERGLNPVNREFLHEELARRASFLPVKVDPKPSREEIEALPVRLLVCQNPLTDTSGNPTFLELSRADLERRLKGAF</sequence>